<name>A0AAQ3QWS4_9BACT</name>
<accession>A0AAQ3QWS4</accession>
<keyword evidence="5" id="KW-1185">Reference proteome</keyword>
<evidence type="ECO:0000313" key="4">
    <source>
        <dbReference type="EMBL" id="WOO42150.1"/>
    </source>
</evidence>
<organism evidence="4 5">
    <name type="scientific">Rubellicoccus peritrichatus</name>
    <dbReference type="NCBI Taxonomy" id="3080537"/>
    <lineage>
        <taxon>Bacteria</taxon>
        <taxon>Pseudomonadati</taxon>
        <taxon>Verrucomicrobiota</taxon>
        <taxon>Opitutia</taxon>
        <taxon>Puniceicoccales</taxon>
        <taxon>Cerasicoccaceae</taxon>
        <taxon>Rubellicoccus</taxon>
    </lineage>
</organism>
<evidence type="ECO:0000256" key="1">
    <source>
        <dbReference type="ARBA" id="ARBA00022603"/>
    </source>
</evidence>
<protein>
    <submittedName>
        <fullName evidence="4">23S rRNA (Guanosine(2251)-2'-O)-methyltransferase RlmB</fullName>
    </submittedName>
</protein>
<evidence type="ECO:0000313" key="5">
    <source>
        <dbReference type="Proteomes" id="UP001304300"/>
    </source>
</evidence>
<sequence>MSKGHRNQGGRQNRHFAQKIEIEPLSEAEILERLEQKENPFVLILDGVQDPHNLGACLRSADAAGVDFVFAPRKHTVGVTETVRRIACGGADRVPYTQVGNLGMLLEKLKKMGIWLVGTGDEESKLIYEVDLRGPLGIVMGSEASGLRQKNAEKCDHLVKIPMLGSTDCLNLSVATGVCLFEAVRQRI</sequence>
<dbReference type="InterPro" id="IPR004441">
    <property type="entry name" value="rRNA_MeTrfase_TrmH"/>
</dbReference>
<dbReference type="PANTHER" id="PTHR46429">
    <property type="entry name" value="23S RRNA (GUANOSINE-2'-O-)-METHYLTRANSFERASE RLMB"/>
    <property type="match status" value="1"/>
</dbReference>
<reference evidence="4 5" key="1">
    <citation type="submission" date="2023-10" db="EMBL/GenBank/DDBJ databases">
        <title>Rubellicoccus peritrichatus gen. nov., sp. nov., isolated from an algae of coral reef tank.</title>
        <authorList>
            <person name="Luo J."/>
        </authorList>
    </citation>
    <scope>NUCLEOTIDE SEQUENCE [LARGE SCALE GENOMIC DNA]</scope>
    <source>
        <strain evidence="4 5">CR14</strain>
    </source>
</reference>
<keyword evidence="2" id="KW-0808">Transferase</keyword>
<dbReference type="InterPro" id="IPR029026">
    <property type="entry name" value="tRNA_m1G_MTases_N"/>
</dbReference>
<dbReference type="EMBL" id="CP136920">
    <property type="protein sequence ID" value="WOO42150.1"/>
    <property type="molecule type" value="Genomic_DNA"/>
</dbReference>
<evidence type="ECO:0000259" key="3">
    <source>
        <dbReference type="Pfam" id="PF00588"/>
    </source>
</evidence>
<dbReference type="SUPFAM" id="SSF75217">
    <property type="entry name" value="alpha/beta knot"/>
    <property type="match status" value="1"/>
</dbReference>
<dbReference type="InterPro" id="IPR029028">
    <property type="entry name" value="Alpha/beta_knot_MTases"/>
</dbReference>
<dbReference type="AlphaFoldDB" id="A0AAQ3QWS4"/>
<dbReference type="Gene3D" id="3.40.1280.10">
    <property type="match status" value="1"/>
</dbReference>
<dbReference type="NCBIfam" id="TIGR00186">
    <property type="entry name" value="rRNA_methyl_3"/>
    <property type="match status" value="1"/>
</dbReference>
<dbReference type="Proteomes" id="UP001304300">
    <property type="component" value="Chromosome"/>
</dbReference>
<dbReference type="GO" id="GO:0070039">
    <property type="term" value="F:rRNA (guanosine-2'-O-)-methyltransferase activity"/>
    <property type="evidence" value="ECO:0007669"/>
    <property type="project" value="TreeGrafter"/>
</dbReference>
<dbReference type="GO" id="GO:0005829">
    <property type="term" value="C:cytosol"/>
    <property type="evidence" value="ECO:0007669"/>
    <property type="project" value="TreeGrafter"/>
</dbReference>
<proteinExistence type="predicted"/>
<keyword evidence="1" id="KW-0489">Methyltransferase</keyword>
<dbReference type="PANTHER" id="PTHR46429:SF1">
    <property type="entry name" value="23S RRNA (GUANOSINE-2'-O-)-METHYLTRANSFERASE RLMB"/>
    <property type="match status" value="1"/>
</dbReference>
<evidence type="ECO:0000256" key="2">
    <source>
        <dbReference type="ARBA" id="ARBA00022679"/>
    </source>
</evidence>
<dbReference type="GO" id="GO:0003723">
    <property type="term" value="F:RNA binding"/>
    <property type="evidence" value="ECO:0007669"/>
    <property type="project" value="InterPro"/>
</dbReference>
<dbReference type="KEGG" id="puo:RZN69_03550"/>
<dbReference type="CDD" id="cd18103">
    <property type="entry name" value="SpoU-like_RlmB"/>
    <property type="match status" value="1"/>
</dbReference>
<dbReference type="InterPro" id="IPR001537">
    <property type="entry name" value="SpoU_MeTrfase"/>
</dbReference>
<dbReference type="Pfam" id="PF00588">
    <property type="entry name" value="SpoU_methylase"/>
    <property type="match status" value="1"/>
</dbReference>
<feature type="domain" description="tRNA/rRNA methyltransferase SpoU type" evidence="3">
    <location>
        <begin position="41"/>
        <end position="181"/>
    </location>
</feature>
<dbReference type="RefSeq" id="WP_317834634.1">
    <property type="nucleotide sequence ID" value="NZ_CP136920.1"/>
</dbReference>
<gene>
    <name evidence="4" type="primary">rlmB</name>
    <name evidence="4" type="ORF">RZN69_03550</name>
</gene>